<dbReference type="eggNOG" id="ENOG502S01Z">
    <property type="taxonomic scope" value="Eukaryota"/>
</dbReference>
<dbReference type="EMBL" id="HE616742">
    <property type="protein sequence ID" value="CCE90116.1"/>
    <property type="molecule type" value="Genomic_DNA"/>
</dbReference>
<dbReference type="InParanoid" id="G8ZNC2"/>
<dbReference type="GO" id="GO:0045182">
    <property type="term" value="F:translation regulator activity"/>
    <property type="evidence" value="ECO:0007669"/>
    <property type="project" value="EnsemblFungi"/>
</dbReference>
<evidence type="ECO:0000313" key="2">
    <source>
        <dbReference type="Proteomes" id="UP000005627"/>
    </source>
</evidence>
<reference evidence="1 2" key="1">
    <citation type="journal article" date="2011" name="Proc. Natl. Acad. Sci. U.S.A.">
        <title>Evolutionary erosion of yeast sex chromosomes by mating-type switching accidents.</title>
        <authorList>
            <person name="Gordon J.L."/>
            <person name="Armisen D."/>
            <person name="Proux-Wera E."/>
            <person name="Oheigeartaigh S.S."/>
            <person name="Byrne K.P."/>
            <person name="Wolfe K.H."/>
        </authorList>
    </citation>
    <scope>NUCLEOTIDE SEQUENCE [LARGE SCALE GENOMIC DNA]</scope>
    <source>
        <strain evidence="2">ATCC 10662 / CBS 1146 / NBRC 0425 / NCYC 2629 / NRRL Y-866</strain>
    </source>
</reference>
<sequence length="456" mass="53068">MHRIKVTSSVLCRRFYGIRVRNDIFGSRCKSGGLIMNQEGLGRVLWKYFNAPGNVMFVTVNLVTFAGIVTYNSMVSANQERFFEERMLMAQETLTPKYSCSEEKKPLEKEIESPQTEDVVKIYSPAPEQVLGVQPLTEYKADTLILGKESKCASYDSQMAKMSLYHMMYAYFLCRQVASNEGSKTSKPWDEEVELLKSTSHSGKVNSRTKNFMETFYKSWKTEFIEVFTDLHKSQQFHFPDWKHYPSSLRYVCKTLYHNDMQTIEDFQNFYDSIGQRDLKRLLRLWLCDHSHLVSPANGYNVEKFYRELIADCHNDDYLLNKYSSMLLNPTDPRKSLFFSKYGKYATQKVPSASIDTVLSVLQEYVALQETQGRHHYNAIVRLISMIRRDCVIARTTSGTTRIRQVRVLLPRDEDRERIDLTANKNERKKCFQLVSHNPKAVELLGVISSWRNTKS</sequence>
<keyword evidence="2" id="KW-1185">Reference proteome</keyword>
<name>G8ZNC2_TORDE</name>
<accession>G8ZNC2</accession>
<dbReference type="RefSeq" id="XP_003679327.1">
    <property type="nucleotide sequence ID" value="XM_003679279.1"/>
</dbReference>
<protein>
    <recommendedName>
        <fullName evidence="3">COX3 mRNA-specific translational activator PET494</fullName>
    </recommendedName>
</protein>
<dbReference type="GO" id="GO:0005743">
    <property type="term" value="C:mitochondrial inner membrane"/>
    <property type="evidence" value="ECO:0007669"/>
    <property type="project" value="EnsemblFungi"/>
</dbReference>
<evidence type="ECO:0008006" key="3">
    <source>
        <dbReference type="Google" id="ProtNLM"/>
    </source>
</evidence>
<dbReference type="KEGG" id="tdl:TDEL_0A07840"/>
<dbReference type="GeneID" id="11502783"/>
<organism evidence="1 2">
    <name type="scientific">Torulaspora delbrueckii</name>
    <name type="common">Yeast</name>
    <name type="synonym">Candida colliculosa</name>
    <dbReference type="NCBI Taxonomy" id="4950"/>
    <lineage>
        <taxon>Eukaryota</taxon>
        <taxon>Fungi</taxon>
        <taxon>Dikarya</taxon>
        <taxon>Ascomycota</taxon>
        <taxon>Saccharomycotina</taxon>
        <taxon>Saccharomycetes</taxon>
        <taxon>Saccharomycetales</taxon>
        <taxon>Saccharomycetaceae</taxon>
        <taxon>Torulaspora</taxon>
    </lineage>
</organism>
<dbReference type="OrthoDB" id="4057244at2759"/>
<proteinExistence type="predicted"/>
<dbReference type="FunCoup" id="G8ZNC2">
    <property type="interactions" value="154"/>
</dbReference>
<evidence type="ECO:0000313" key="1">
    <source>
        <dbReference type="EMBL" id="CCE90116.1"/>
    </source>
</evidence>
<dbReference type="Proteomes" id="UP000005627">
    <property type="component" value="Chromosome 1"/>
</dbReference>
<dbReference type="AlphaFoldDB" id="G8ZNC2"/>
<dbReference type="HOGENOM" id="CLU_042193_0_0_1"/>
<gene>
    <name evidence="1" type="primary">TDEL0A07840</name>
    <name evidence="1" type="ORF">TDEL_0A07840</name>
</gene>
<dbReference type="STRING" id="1076872.G8ZNC2"/>
<dbReference type="GO" id="GO:0070131">
    <property type="term" value="P:positive regulation of mitochondrial translation"/>
    <property type="evidence" value="ECO:0007669"/>
    <property type="project" value="EnsemblFungi"/>
</dbReference>